<name>A0A6M3K6L9_9ZZZZ</name>
<dbReference type="EMBL" id="MT145105">
    <property type="protein sequence ID" value="QJI03631.1"/>
    <property type="molecule type" value="Genomic_DNA"/>
</dbReference>
<reference evidence="2" key="1">
    <citation type="submission" date="2020-03" db="EMBL/GenBank/DDBJ databases">
        <title>The deep terrestrial virosphere.</title>
        <authorList>
            <person name="Holmfeldt K."/>
            <person name="Nilsson E."/>
            <person name="Simone D."/>
            <person name="Lopez-Fernandez M."/>
            <person name="Wu X."/>
            <person name="de Brujin I."/>
            <person name="Lundin D."/>
            <person name="Andersson A."/>
            <person name="Bertilsson S."/>
            <person name="Dopson M."/>
        </authorList>
    </citation>
    <scope>NUCLEOTIDE SEQUENCE</scope>
    <source>
        <strain evidence="2">MM415A01366</strain>
        <strain evidence="3">MM415B02632</strain>
        <strain evidence="4">TM448B04819</strain>
    </source>
</reference>
<organism evidence="2">
    <name type="scientific">viral metagenome</name>
    <dbReference type="NCBI Taxonomy" id="1070528"/>
    <lineage>
        <taxon>unclassified sequences</taxon>
        <taxon>metagenomes</taxon>
        <taxon>organismal metagenomes</taxon>
    </lineage>
</organism>
<evidence type="ECO:0000313" key="2">
    <source>
        <dbReference type="EMBL" id="QJA77077.1"/>
    </source>
</evidence>
<evidence type="ECO:0000256" key="1">
    <source>
        <dbReference type="SAM" id="MobiDB-lite"/>
    </source>
</evidence>
<protein>
    <submittedName>
        <fullName evidence="2">Uncharacterized protein</fullName>
    </submittedName>
</protein>
<evidence type="ECO:0000313" key="3">
    <source>
        <dbReference type="EMBL" id="QJA89001.1"/>
    </source>
</evidence>
<dbReference type="AlphaFoldDB" id="A0A6M3K6L9"/>
<sequence>MIDKYKCYESQGNLLLQHLREKINEIIDYLNRKEEEEKRDRKSNDTTNR</sequence>
<accession>A0A6M3K6L9</accession>
<dbReference type="EMBL" id="MT142262">
    <property type="protein sequence ID" value="QJA77077.1"/>
    <property type="molecule type" value="Genomic_DNA"/>
</dbReference>
<gene>
    <name evidence="2" type="ORF">MM415A01366_0017</name>
    <name evidence="3" type="ORF">MM415B02632_0014</name>
    <name evidence="4" type="ORF">TM448B04819_0008</name>
</gene>
<evidence type="ECO:0000313" key="4">
    <source>
        <dbReference type="EMBL" id="QJI03631.1"/>
    </source>
</evidence>
<feature type="region of interest" description="Disordered" evidence="1">
    <location>
        <begin position="30"/>
        <end position="49"/>
    </location>
</feature>
<dbReference type="EMBL" id="MT142816">
    <property type="protein sequence ID" value="QJA89001.1"/>
    <property type="molecule type" value="Genomic_DNA"/>
</dbReference>
<proteinExistence type="predicted"/>